<accession>A0AAV9DJ88</accession>
<comment type="caution">
    <text evidence="4">The sequence shown here is derived from an EMBL/GenBank/DDBJ whole genome shotgun (WGS) entry which is preliminary data.</text>
</comment>
<keyword evidence="2" id="KW-0456">Lyase</keyword>
<proteinExistence type="predicted"/>
<reference evidence="4" key="2">
    <citation type="submission" date="2023-06" db="EMBL/GenBank/DDBJ databases">
        <authorList>
            <person name="Ma L."/>
            <person name="Liu K.-W."/>
            <person name="Li Z."/>
            <person name="Hsiao Y.-Y."/>
            <person name="Qi Y."/>
            <person name="Fu T."/>
            <person name="Tang G."/>
            <person name="Zhang D."/>
            <person name="Sun W.-H."/>
            <person name="Liu D.-K."/>
            <person name="Li Y."/>
            <person name="Chen G.-Z."/>
            <person name="Liu X.-D."/>
            <person name="Liao X.-Y."/>
            <person name="Jiang Y.-T."/>
            <person name="Yu X."/>
            <person name="Hao Y."/>
            <person name="Huang J."/>
            <person name="Zhao X.-W."/>
            <person name="Ke S."/>
            <person name="Chen Y.-Y."/>
            <person name="Wu W.-L."/>
            <person name="Hsu J.-L."/>
            <person name="Lin Y.-F."/>
            <person name="Huang M.-D."/>
            <person name="Li C.-Y."/>
            <person name="Huang L."/>
            <person name="Wang Z.-W."/>
            <person name="Zhao X."/>
            <person name="Zhong W.-Y."/>
            <person name="Peng D.-H."/>
            <person name="Ahmad S."/>
            <person name="Lan S."/>
            <person name="Zhang J.-S."/>
            <person name="Tsai W.-C."/>
            <person name="Van De Peer Y."/>
            <person name="Liu Z.-J."/>
        </authorList>
    </citation>
    <scope>NUCLEOTIDE SEQUENCE</scope>
    <source>
        <strain evidence="4">CP</strain>
        <tissue evidence="4">Leaves</tissue>
    </source>
</reference>
<evidence type="ECO:0000256" key="3">
    <source>
        <dbReference type="SAM" id="MobiDB-lite"/>
    </source>
</evidence>
<evidence type="ECO:0000313" key="4">
    <source>
        <dbReference type="EMBL" id="KAK1300323.1"/>
    </source>
</evidence>
<dbReference type="GO" id="GO:0005524">
    <property type="term" value="F:ATP binding"/>
    <property type="evidence" value="ECO:0007669"/>
    <property type="project" value="InterPro"/>
</dbReference>
<dbReference type="PANTHER" id="PTHR30031">
    <property type="entry name" value="PHOSPHOENOLPYRUVATE CARBOXYKINASE ATP"/>
    <property type="match status" value="1"/>
</dbReference>
<dbReference type="Gene3D" id="3.40.449.10">
    <property type="entry name" value="Phosphoenolpyruvate Carboxykinase, domain 1"/>
    <property type="match status" value="1"/>
</dbReference>
<dbReference type="GO" id="GO:0006094">
    <property type="term" value="P:gluconeogenesis"/>
    <property type="evidence" value="ECO:0007669"/>
    <property type="project" value="UniProtKB-KW"/>
</dbReference>
<evidence type="ECO:0000256" key="1">
    <source>
        <dbReference type="ARBA" id="ARBA00022432"/>
    </source>
</evidence>
<organism evidence="4 5">
    <name type="scientific">Acorus calamus</name>
    <name type="common">Sweet flag</name>
    <dbReference type="NCBI Taxonomy" id="4465"/>
    <lineage>
        <taxon>Eukaryota</taxon>
        <taxon>Viridiplantae</taxon>
        <taxon>Streptophyta</taxon>
        <taxon>Embryophyta</taxon>
        <taxon>Tracheophyta</taxon>
        <taxon>Spermatophyta</taxon>
        <taxon>Magnoliopsida</taxon>
        <taxon>Liliopsida</taxon>
        <taxon>Acoraceae</taxon>
        <taxon>Acorus</taxon>
    </lineage>
</organism>
<dbReference type="AlphaFoldDB" id="A0AAV9DJ88"/>
<dbReference type="GO" id="GO:0004612">
    <property type="term" value="F:phosphoenolpyruvate carboxykinase (ATP) activity"/>
    <property type="evidence" value="ECO:0007669"/>
    <property type="project" value="InterPro"/>
</dbReference>
<dbReference type="Proteomes" id="UP001180020">
    <property type="component" value="Unassembled WGS sequence"/>
</dbReference>
<keyword evidence="5" id="KW-1185">Reference proteome</keyword>
<feature type="compositionally biased region" description="Basic and acidic residues" evidence="3">
    <location>
        <begin position="117"/>
        <end position="133"/>
    </location>
</feature>
<sequence>MASNDGNNNGEFSFNANLGAVGRNGLARIQTHKSKNGICHDDSGPAVKAQTIDELHSLQKKKSAPTTPIKDAGQGEAAFAAAVAVAQAADDVKQRQQLQSISASLASLTRETGPKVVRGDPARKASETPKAHVGHHDYFTPELSISDSALKFTHVLYNLSQAELYEQAIKYEHGSFVTSSGALATLSGAKTGRSPRDKRVVRDETTEDELWWGKGSPNIEMDEHTFLVNRERAVDYLNSLDK</sequence>
<dbReference type="InterPro" id="IPR008210">
    <property type="entry name" value="PEP_carboxykinase_N"/>
</dbReference>
<dbReference type="SUPFAM" id="SSF68923">
    <property type="entry name" value="PEP carboxykinase N-terminal domain"/>
    <property type="match status" value="1"/>
</dbReference>
<feature type="region of interest" description="Disordered" evidence="3">
    <location>
        <begin position="112"/>
        <end position="133"/>
    </location>
</feature>
<protein>
    <submittedName>
        <fullName evidence="4">Phosphoenolpyruvate carboxykinase [ATP]</fullName>
    </submittedName>
</protein>
<dbReference type="EMBL" id="JAUJYO010000013">
    <property type="protein sequence ID" value="KAK1300323.1"/>
    <property type="molecule type" value="Genomic_DNA"/>
</dbReference>
<dbReference type="PANTHER" id="PTHR30031:SF0">
    <property type="entry name" value="PHOSPHOENOLPYRUVATE CARBOXYKINASE (ATP)"/>
    <property type="match status" value="1"/>
</dbReference>
<evidence type="ECO:0000256" key="2">
    <source>
        <dbReference type="ARBA" id="ARBA00022793"/>
    </source>
</evidence>
<keyword evidence="2" id="KW-0210">Decarboxylase</keyword>
<keyword evidence="1" id="KW-0312">Gluconeogenesis</keyword>
<gene>
    <name evidence="4" type="primary">PCKA</name>
    <name evidence="4" type="ORF">QJS10_CPB13g00312</name>
</gene>
<name>A0AAV9DJ88_ACOCL</name>
<evidence type="ECO:0000313" key="5">
    <source>
        <dbReference type="Proteomes" id="UP001180020"/>
    </source>
</evidence>
<dbReference type="GO" id="GO:0005829">
    <property type="term" value="C:cytosol"/>
    <property type="evidence" value="ECO:0007669"/>
    <property type="project" value="TreeGrafter"/>
</dbReference>
<dbReference type="Pfam" id="PF01293">
    <property type="entry name" value="PEPCK_ATP"/>
    <property type="match status" value="1"/>
</dbReference>
<reference evidence="4" key="1">
    <citation type="journal article" date="2023" name="Nat. Commun.">
        <title>Diploid and tetraploid genomes of Acorus and the evolution of monocots.</title>
        <authorList>
            <person name="Ma L."/>
            <person name="Liu K.W."/>
            <person name="Li Z."/>
            <person name="Hsiao Y.Y."/>
            <person name="Qi Y."/>
            <person name="Fu T."/>
            <person name="Tang G.D."/>
            <person name="Zhang D."/>
            <person name="Sun W.H."/>
            <person name="Liu D.K."/>
            <person name="Li Y."/>
            <person name="Chen G.Z."/>
            <person name="Liu X.D."/>
            <person name="Liao X.Y."/>
            <person name="Jiang Y.T."/>
            <person name="Yu X."/>
            <person name="Hao Y."/>
            <person name="Huang J."/>
            <person name="Zhao X.W."/>
            <person name="Ke S."/>
            <person name="Chen Y.Y."/>
            <person name="Wu W.L."/>
            <person name="Hsu J.L."/>
            <person name="Lin Y.F."/>
            <person name="Huang M.D."/>
            <person name="Li C.Y."/>
            <person name="Huang L."/>
            <person name="Wang Z.W."/>
            <person name="Zhao X."/>
            <person name="Zhong W.Y."/>
            <person name="Peng D.H."/>
            <person name="Ahmad S."/>
            <person name="Lan S."/>
            <person name="Zhang J.S."/>
            <person name="Tsai W.C."/>
            <person name="Van de Peer Y."/>
            <person name="Liu Z.J."/>
        </authorList>
    </citation>
    <scope>NUCLEOTIDE SEQUENCE</scope>
    <source>
        <strain evidence="4">CP</strain>
    </source>
</reference>
<dbReference type="InterPro" id="IPR001272">
    <property type="entry name" value="PEP_carboxykinase_ATP"/>
</dbReference>